<name>A0ACB8XTH9_ARCLA</name>
<comment type="caution">
    <text evidence="1">The sequence shown here is derived from an EMBL/GenBank/DDBJ whole genome shotgun (WGS) entry which is preliminary data.</text>
</comment>
<gene>
    <name evidence="1" type="ORF">L6452_39859</name>
</gene>
<dbReference type="Proteomes" id="UP001055879">
    <property type="component" value="Linkage Group LG15"/>
</dbReference>
<sequence>MTPPRVVGAGARVKHQTPSLHVAINPYTLYLLHFSSLFSFLQNSSQILIEFQFQFQMGFLCTSLQIK</sequence>
<protein>
    <submittedName>
        <fullName evidence="1">Uncharacterized protein</fullName>
    </submittedName>
</protein>
<keyword evidence="2" id="KW-1185">Reference proteome</keyword>
<evidence type="ECO:0000313" key="1">
    <source>
        <dbReference type="EMBL" id="KAI3673731.1"/>
    </source>
</evidence>
<organism evidence="1 2">
    <name type="scientific">Arctium lappa</name>
    <name type="common">Greater burdock</name>
    <name type="synonym">Lappa major</name>
    <dbReference type="NCBI Taxonomy" id="4217"/>
    <lineage>
        <taxon>Eukaryota</taxon>
        <taxon>Viridiplantae</taxon>
        <taxon>Streptophyta</taxon>
        <taxon>Embryophyta</taxon>
        <taxon>Tracheophyta</taxon>
        <taxon>Spermatophyta</taxon>
        <taxon>Magnoliopsida</taxon>
        <taxon>eudicotyledons</taxon>
        <taxon>Gunneridae</taxon>
        <taxon>Pentapetalae</taxon>
        <taxon>asterids</taxon>
        <taxon>campanulids</taxon>
        <taxon>Asterales</taxon>
        <taxon>Asteraceae</taxon>
        <taxon>Carduoideae</taxon>
        <taxon>Cardueae</taxon>
        <taxon>Arctiinae</taxon>
        <taxon>Arctium</taxon>
    </lineage>
</organism>
<reference evidence="1 2" key="2">
    <citation type="journal article" date="2022" name="Mol. Ecol. Resour.">
        <title>The genomes of chicory, endive, great burdock and yacon provide insights into Asteraceae paleo-polyploidization history and plant inulin production.</title>
        <authorList>
            <person name="Fan W."/>
            <person name="Wang S."/>
            <person name="Wang H."/>
            <person name="Wang A."/>
            <person name="Jiang F."/>
            <person name="Liu H."/>
            <person name="Zhao H."/>
            <person name="Xu D."/>
            <person name="Zhang Y."/>
        </authorList>
    </citation>
    <scope>NUCLEOTIDE SEQUENCE [LARGE SCALE GENOMIC DNA]</scope>
    <source>
        <strain evidence="2">cv. Niubang</strain>
    </source>
</reference>
<dbReference type="EMBL" id="CM042061">
    <property type="protein sequence ID" value="KAI3673731.1"/>
    <property type="molecule type" value="Genomic_DNA"/>
</dbReference>
<reference evidence="2" key="1">
    <citation type="journal article" date="2022" name="Mol. Ecol. Resour.">
        <title>The genomes of chicory, endive, great burdock and yacon provide insights into Asteraceae palaeo-polyploidization history and plant inulin production.</title>
        <authorList>
            <person name="Fan W."/>
            <person name="Wang S."/>
            <person name="Wang H."/>
            <person name="Wang A."/>
            <person name="Jiang F."/>
            <person name="Liu H."/>
            <person name="Zhao H."/>
            <person name="Xu D."/>
            <person name="Zhang Y."/>
        </authorList>
    </citation>
    <scope>NUCLEOTIDE SEQUENCE [LARGE SCALE GENOMIC DNA]</scope>
    <source>
        <strain evidence="2">cv. Niubang</strain>
    </source>
</reference>
<evidence type="ECO:0000313" key="2">
    <source>
        <dbReference type="Proteomes" id="UP001055879"/>
    </source>
</evidence>
<proteinExistence type="predicted"/>
<accession>A0ACB8XTH9</accession>